<organism evidence="1 2">
    <name type="scientific">Streptomyces stelliscabiei</name>
    <dbReference type="NCBI Taxonomy" id="146820"/>
    <lineage>
        <taxon>Bacteria</taxon>
        <taxon>Bacillati</taxon>
        <taxon>Actinomycetota</taxon>
        <taxon>Actinomycetes</taxon>
        <taxon>Kitasatosporales</taxon>
        <taxon>Streptomycetaceae</taxon>
        <taxon>Streptomyces</taxon>
    </lineage>
</organism>
<evidence type="ECO:0000313" key="1">
    <source>
        <dbReference type="EMBL" id="MBE1594482.1"/>
    </source>
</evidence>
<comment type="caution">
    <text evidence="1">The sequence shown here is derived from an EMBL/GenBank/DDBJ whole genome shotgun (WGS) entry which is preliminary data.</text>
</comment>
<dbReference type="EMBL" id="JADBGF010000001">
    <property type="protein sequence ID" value="MBE1594482.1"/>
    <property type="molecule type" value="Genomic_DNA"/>
</dbReference>
<gene>
    <name evidence="1" type="ORF">H4687_000611</name>
</gene>
<evidence type="ECO:0000313" key="2">
    <source>
        <dbReference type="Proteomes" id="UP000629287"/>
    </source>
</evidence>
<reference evidence="1 2" key="1">
    <citation type="submission" date="2020-10" db="EMBL/GenBank/DDBJ databases">
        <title>Sequencing the genomes of 1000 actinobacteria strains.</title>
        <authorList>
            <person name="Klenk H.-P."/>
        </authorList>
    </citation>
    <scope>NUCLEOTIDE SEQUENCE [LARGE SCALE GENOMIC DNA]</scope>
    <source>
        <strain evidence="1 2">DSM 41803</strain>
    </source>
</reference>
<name>A0A8I0P056_9ACTN</name>
<accession>A0A8I0P056</accession>
<proteinExistence type="predicted"/>
<dbReference type="GeneID" id="86833850"/>
<sequence>MRAPRDFRPSGADVAVTCQVVAKEDLTMRVIMPMCAWNDKDAR</sequence>
<dbReference type="Proteomes" id="UP000629287">
    <property type="component" value="Unassembled WGS sequence"/>
</dbReference>
<keyword evidence="2" id="KW-1185">Reference proteome</keyword>
<protein>
    <submittedName>
        <fullName evidence="1">Uncharacterized protein</fullName>
    </submittedName>
</protein>
<dbReference type="RefSeq" id="WP_264086496.1">
    <property type="nucleotide sequence ID" value="NZ_JADBGF010000001.1"/>
</dbReference>
<dbReference type="AlphaFoldDB" id="A0A8I0P056"/>